<dbReference type="AlphaFoldDB" id="A0A6L6QJ43"/>
<dbReference type="SUPFAM" id="SSF53850">
    <property type="entry name" value="Periplasmic binding protein-like II"/>
    <property type="match status" value="1"/>
</dbReference>
<protein>
    <submittedName>
        <fullName evidence="2">Transporter substrate-binding domain-containing protein</fullName>
    </submittedName>
</protein>
<evidence type="ECO:0000313" key="2">
    <source>
        <dbReference type="EMBL" id="MTW11957.1"/>
    </source>
</evidence>
<evidence type="ECO:0000256" key="1">
    <source>
        <dbReference type="SAM" id="SignalP"/>
    </source>
</evidence>
<dbReference type="OrthoDB" id="368476at2"/>
<sequence length="235" mass="26127">MRRRSVLGFALCGLLPACAAAQASPVMNVSTLVGDDPAATVAELVLREAYRRLGRTLVVHQLPGERSLVYANDGKMDGELYRKLGLGRDYPNLLIVPVPLLTFELVIFTRGTSFVVNGWDSLRPYTLGFMRGNKIAQENTKGMKVEQVSTMQQAFEKLVMGRTDLVLGHRASGMAVVRSQKLEGITVLEPPLASFPVYHYLNRKHEALVPELTRVLKQMQADRTIERIHKSLPIS</sequence>
<organism evidence="2 3">
    <name type="scientific">Massilia eburnea</name>
    <dbReference type="NCBI Taxonomy" id="1776165"/>
    <lineage>
        <taxon>Bacteria</taxon>
        <taxon>Pseudomonadati</taxon>
        <taxon>Pseudomonadota</taxon>
        <taxon>Betaproteobacteria</taxon>
        <taxon>Burkholderiales</taxon>
        <taxon>Oxalobacteraceae</taxon>
        <taxon>Telluria group</taxon>
        <taxon>Massilia</taxon>
    </lineage>
</organism>
<gene>
    <name evidence="2" type="ORF">GM658_15235</name>
</gene>
<reference evidence="2 3" key="1">
    <citation type="submission" date="2019-11" db="EMBL/GenBank/DDBJ databases">
        <title>Type strains purchased from KCTC, JCM and DSMZ.</title>
        <authorList>
            <person name="Lu H."/>
        </authorList>
    </citation>
    <scope>NUCLEOTIDE SEQUENCE [LARGE SCALE GENOMIC DNA]</scope>
    <source>
        <strain evidence="2 3">JCM 31587</strain>
    </source>
</reference>
<name>A0A6L6QJ43_9BURK</name>
<keyword evidence="3" id="KW-1185">Reference proteome</keyword>
<proteinExistence type="predicted"/>
<dbReference type="Gene3D" id="3.40.190.10">
    <property type="entry name" value="Periplasmic binding protein-like II"/>
    <property type="match status" value="2"/>
</dbReference>
<evidence type="ECO:0000313" key="3">
    <source>
        <dbReference type="Proteomes" id="UP000472320"/>
    </source>
</evidence>
<keyword evidence="1" id="KW-0732">Signal</keyword>
<dbReference type="EMBL" id="WNKX01000010">
    <property type="protein sequence ID" value="MTW11957.1"/>
    <property type="molecule type" value="Genomic_DNA"/>
</dbReference>
<comment type="caution">
    <text evidence="2">The sequence shown here is derived from an EMBL/GenBank/DDBJ whole genome shotgun (WGS) entry which is preliminary data.</text>
</comment>
<feature type="chain" id="PRO_5026728772" evidence="1">
    <location>
        <begin position="20"/>
        <end position="235"/>
    </location>
</feature>
<dbReference type="Proteomes" id="UP000472320">
    <property type="component" value="Unassembled WGS sequence"/>
</dbReference>
<accession>A0A6L6QJ43</accession>
<feature type="signal peptide" evidence="1">
    <location>
        <begin position="1"/>
        <end position="19"/>
    </location>
</feature>
<dbReference type="RefSeq" id="WP_155454897.1">
    <property type="nucleotide sequence ID" value="NZ_WNKX01000010.1"/>
</dbReference>